<evidence type="ECO:0000313" key="1">
    <source>
        <dbReference type="EMBL" id="SDI01189.1"/>
    </source>
</evidence>
<gene>
    <name evidence="1" type="ORF">SAMN05421850_101346</name>
</gene>
<protein>
    <submittedName>
        <fullName evidence="1">Sarcosine oxidase subunit gamma</fullName>
    </submittedName>
</protein>
<dbReference type="Pfam" id="PF04268">
    <property type="entry name" value="SoxG"/>
    <property type="match status" value="1"/>
</dbReference>
<dbReference type="InterPro" id="IPR007375">
    <property type="entry name" value="SoxG"/>
</dbReference>
<dbReference type="Gene3D" id="3.30.1360.120">
    <property type="entry name" value="Probable tRNA modification gtpase trme, domain 1"/>
    <property type="match status" value="1"/>
</dbReference>
<dbReference type="Gene3D" id="3.30.70.1520">
    <property type="entry name" value="Heterotetrameric sarcosine oxidase"/>
    <property type="match status" value="1"/>
</dbReference>
<reference evidence="1 2" key="1">
    <citation type="submission" date="2016-10" db="EMBL/GenBank/DDBJ databases">
        <authorList>
            <person name="de Groot N.N."/>
        </authorList>
    </citation>
    <scope>NUCLEOTIDE SEQUENCE [LARGE SCALE GENOMIC DNA]</scope>
    <source>
        <strain evidence="1 2">DSM 28010</strain>
    </source>
</reference>
<name>A0A1G8H3P7_9RHOB</name>
<dbReference type="OrthoDB" id="9814782at2"/>
<dbReference type="EMBL" id="FNEB01000001">
    <property type="protein sequence ID" value="SDI01189.1"/>
    <property type="molecule type" value="Genomic_DNA"/>
</dbReference>
<organism evidence="1 2">
    <name type="scientific">Lutimaribacter saemankumensis</name>
    <dbReference type="NCBI Taxonomy" id="490829"/>
    <lineage>
        <taxon>Bacteria</taxon>
        <taxon>Pseudomonadati</taxon>
        <taxon>Pseudomonadota</taxon>
        <taxon>Alphaproteobacteria</taxon>
        <taxon>Rhodobacterales</taxon>
        <taxon>Roseobacteraceae</taxon>
        <taxon>Lutimaribacter</taxon>
    </lineage>
</organism>
<sequence length="192" mass="20522">MSEPVSAVKNAVFSGIVRVEDCGPQGMITLRSDASNAKLKQAVKVVIGADLPPVRGISANGDRAVAWMSPDEWLILLPYAEARAAEAELRKALAGTHHLAETVSDARAFFRVTGDAARVREVLAKLVPVDLHPARFGTGEMRRTRMAQVAAAIWLESEGEARVICFRSVGAYVFDLLSAAAANGSEVAFFDA</sequence>
<accession>A0A1G8H3P7</accession>
<dbReference type="STRING" id="490829.SAMN05421850_101346"/>
<proteinExistence type="predicted"/>
<dbReference type="RefSeq" id="WP_090025862.1">
    <property type="nucleotide sequence ID" value="NZ_FNEB01000001.1"/>
</dbReference>
<dbReference type="SUPFAM" id="SSF103025">
    <property type="entry name" value="Folate-binding domain"/>
    <property type="match status" value="1"/>
</dbReference>
<dbReference type="AlphaFoldDB" id="A0A1G8H3P7"/>
<dbReference type="Proteomes" id="UP000199340">
    <property type="component" value="Unassembled WGS sequence"/>
</dbReference>
<dbReference type="InterPro" id="IPR027266">
    <property type="entry name" value="TrmE/GcvT-like"/>
</dbReference>
<evidence type="ECO:0000313" key="2">
    <source>
        <dbReference type="Proteomes" id="UP000199340"/>
    </source>
</evidence>
<keyword evidence="2" id="KW-1185">Reference proteome</keyword>